<evidence type="ECO:0000313" key="9">
    <source>
        <dbReference type="EMBL" id="CUH33084.1"/>
    </source>
</evidence>
<feature type="coiled-coil region" evidence="4">
    <location>
        <begin position="78"/>
        <end position="105"/>
    </location>
</feature>
<dbReference type="PROSITE" id="PS50111">
    <property type="entry name" value="CHEMOTAXIS_TRANSDUC_2"/>
    <property type="match status" value="1"/>
</dbReference>
<evidence type="ECO:0000256" key="2">
    <source>
        <dbReference type="ARBA" id="ARBA00029447"/>
    </source>
</evidence>
<dbReference type="Gene3D" id="1.10.287.950">
    <property type="entry name" value="Methyl-accepting chemotaxis protein"/>
    <property type="match status" value="1"/>
</dbReference>
<keyword evidence="6" id="KW-1133">Transmembrane helix</keyword>
<dbReference type="GO" id="GO:0016020">
    <property type="term" value="C:membrane"/>
    <property type="evidence" value="ECO:0007669"/>
    <property type="project" value="InterPro"/>
</dbReference>
<dbReference type="InterPro" id="IPR003660">
    <property type="entry name" value="HAMP_dom"/>
</dbReference>
<dbReference type="SMART" id="SM01358">
    <property type="entry name" value="HBM"/>
    <property type="match status" value="1"/>
</dbReference>
<feature type="transmembrane region" description="Helical" evidence="6">
    <location>
        <begin position="279"/>
        <end position="299"/>
    </location>
</feature>
<feature type="region of interest" description="Disordered" evidence="5">
    <location>
        <begin position="358"/>
        <end position="381"/>
    </location>
</feature>
<dbReference type="PANTHER" id="PTHR43531:SF11">
    <property type="entry name" value="METHYL-ACCEPTING CHEMOTAXIS PROTEIN 3"/>
    <property type="match status" value="1"/>
</dbReference>
<feature type="domain" description="HAMP" evidence="8">
    <location>
        <begin position="449"/>
        <end position="497"/>
    </location>
</feature>
<name>A0A0M7B8W9_9RHOB</name>
<dbReference type="Pfam" id="PF00015">
    <property type="entry name" value="MCPsignal"/>
    <property type="match status" value="1"/>
</dbReference>
<keyword evidence="9" id="KW-0675">Receptor</keyword>
<evidence type="ECO:0000259" key="7">
    <source>
        <dbReference type="PROSITE" id="PS50111"/>
    </source>
</evidence>
<dbReference type="GO" id="GO:0004888">
    <property type="term" value="F:transmembrane signaling receptor activity"/>
    <property type="evidence" value="ECO:0007669"/>
    <property type="project" value="InterPro"/>
</dbReference>
<gene>
    <name evidence="9" type="primary">tar_1</name>
    <name evidence="9" type="ORF">JSE7799_00967</name>
</gene>
<evidence type="ECO:0000256" key="6">
    <source>
        <dbReference type="SAM" id="Phobius"/>
    </source>
</evidence>
<evidence type="ECO:0000256" key="1">
    <source>
        <dbReference type="ARBA" id="ARBA00022500"/>
    </source>
</evidence>
<dbReference type="InterPro" id="IPR051310">
    <property type="entry name" value="MCP_chemotaxis"/>
</dbReference>
<dbReference type="SMART" id="SM00283">
    <property type="entry name" value="MA"/>
    <property type="match status" value="1"/>
</dbReference>
<dbReference type="Gene3D" id="6.10.340.10">
    <property type="match status" value="1"/>
</dbReference>
<dbReference type="InterPro" id="IPR004089">
    <property type="entry name" value="MCPsignal_dom"/>
</dbReference>
<dbReference type="PANTHER" id="PTHR43531">
    <property type="entry name" value="PROTEIN ICFG"/>
    <property type="match status" value="1"/>
</dbReference>
<dbReference type="Proteomes" id="UP000049455">
    <property type="component" value="Unassembled WGS sequence"/>
</dbReference>
<keyword evidence="1" id="KW-0145">Chemotaxis</keyword>
<dbReference type="GO" id="GO:0006935">
    <property type="term" value="P:chemotaxis"/>
    <property type="evidence" value="ECO:0007669"/>
    <property type="project" value="UniProtKB-KW"/>
</dbReference>
<dbReference type="EMBL" id="CYPR01000055">
    <property type="protein sequence ID" value="CUH33084.1"/>
    <property type="molecule type" value="Genomic_DNA"/>
</dbReference>
<dbReference type="SUPFAM" id="SSF58104">
    <property type="entry name" value="Methyl-accepting chemotaxis protein (MCP) signaling domain"/>
    <property type="match status" value="1"/>
</dbReference>
<keyword evidence="6" id="KW-0472">Membrane</keyword>
<feature type="domain" description="Methyl-accepting transducer" evidence="7">
    <location>
        <begin position="502"/>
        <end position="731"/>
    </location>
</feature>
<proteinExistence type="inferred from homology"/>
<evidence type="ECO:0000313" key="10">
    <source>
        <dbReference type="Proteomes" id="UP000049455"/>
    </source>
</evidence>
<protein>
    <submittedName>
        <fullName evidence="9">Aspartate chemoreceptor protein</fullName>
    </submittedName>
</protein>
<keyword evidence="10" id="KW-1185">Reference proteome</keyword>
<evidence type="ECO:0000256" key="4">
    <source>
        <dbReference type="SAM" id="Coils"/>
    </source>
</evidence>
<organism evidence="9 10">
    <name type="scientific">Jannaschia seosinensis</name>
    <dbReference type="NCBI Taxonomy" id="313367"/>
    <lineage>
        <taxon>Bacteria</taxon>
        <taxon>Pseudomonadati</taxon>
        <taxon>Pseudomonadota</taxon>
        <taxon>Alphaproteobacteria</taxon>
        <taxon>Rhodobacterales</taxon>
        <taxon>Roseobacteraceae</taxon>
        <taxon>Jannaschia</taxon>
    </lineage>
</organism>
<dbReference type="AlphaFoldDB" id="A0A0M7B8W9"/>
<comment type="similarity">
    <text evidence="2">Belongs to the methyl-accepting chemotaxis (MCP) protein family.</text>
</comment>
<dbReference type="PRINTS" id="PR00260">
    <property type="entry name" value="CHEMTRNSDUCR"/>
</dbReference>
<dbReference type="GO" id="GO:0007165">
    <property type="term" value="P:signal transduction"/>
    <property type="evidence" value="ECO:0007669"/>
    <property type="project" value="UniProtKB-KW"/>
</dbReference>
<dbReference type="RefSeq" id="WP_055662614.1">
    <property type="nucleotide sequence ID" value="NZ_CYPR01000055.1"/>
</dbReference>
<evidence type="ECO:0000256" key="5">
    <source>
        <dbReference type="SAM" id="MobiDB-lite"/>
    </source>
</evidence>
<dbReference type="STRING" id="313367.JSE7799_00967"/>
<evidence type="ECO:0000256" key="3">
    <source>
        <dbReference type="PROSITE-ProRule" id="PRU00284"/>
    </source>
</evidence>
<dbReference type="PROSITE" id="PS50885">
    <property type="entry name" value="HAMP"/>
    <property type="match status" value="1"/>
</dbReference>
<keyword evidence="4" id="KW-0175">Coiled coil</keyword>
<reference evidence="9 10" key="1">
    <citation type="submission" date="2015-09" db="EMBL/GenBank/DDBJ databases">
        <authorList>
            <person name="Jackson K.R."/>
            <person name="Lunt B.L."/>
            <person name="Fisher J.N.B."/>
            <person name="Gardner A.V."/>
            <person name="Bailey M.E."/>
            <person name="Deus L.M."/>
            <person name="Earl A.S."/>
            <person name="Gibby P.D."/>
            <person name="Hartmann K.A."/>
            <person name="Liu J.E."/>
            <person name="Manci A.M."/>
            <person name="Nielsen D.A."/>
            <person name="Solomon M.B."/>
            <person name="Breakwell D.P."/>
            <person name="Burnett S.H."/>
            <person name="Grose J.H."/>
        </authorList>
    </citation>
    <scope>NUCLEOTIDE SEQUENCE [LARGE SCALE GENOMIC DNA]</scope>
    <source>
        <strain evidence="9 10">CECT 7799</strain>
    </source>
</reference>
<evidence type="ECO:0000259" key="8">
    <source>
        <dbReference type="PROSITE" id="PS50885"/>
    </source>
</evidence>
<keyword evidence="3" id="KW-0807">Transducer</keyword>
<keyword evidence="6" id="KW-0812">Transmembrane</keyword>
<sequence length="798" mass="85820">MAVHSIAHDIRKLVFLPLGTLVIVAAAFLLKAHLDAQAAAEIARWEELHAGTDALEAQFMAAKRAEMNFLLTHDMAEAERHAEVLKRLTAQVDEIESRIAGLESRATDSLAALREPLQRYGSAFGVLLDRNETLGLDRSGGLEGEVREAIEAAERPLSRGSAPILRRLTLEMQVHQNDFFLTGNPIHLERLNAVIDAFRARPSAEFPSSMRREEALSALESYQIAMWRYATTYRQERAARRDVVSFLADIEPRLDDAVVAIEDEVTARKAEIAATNRRLLYVCIGLVLATLVAALLFSVRVARRLREPWHQTAQVICSLAEGRADAGMANVRYTEVTDVAAAIARFRDRVLAREKEAADERETARRAAEHEAAEYERIRSEEKERTAAESLALREAQLAKENAVVEEISAVVVACAEGDFGQRLDPEGKEGAIADICGGLNRIGEVTERNLNEVRTALEALAAGQLDHRMTGSGAGIFEVMRETVNATAESLATVIGRIDRSSRTIDHSAAELASAAADLSDRTERNAASLEETAAATSALSSAVGETADTAELANGNICEMRERVRASHVVLERTVAAMHGIRDASAEISKITHLIDDIAFQTNLLSLNAGVEAARAGEAGKGFAVVATEVRDLARRSAAAARNISDLIADSARQVDNGGKLVDDLGAALADISEGVDRTAERMDGIALSAKQQACTISEIDASTAALGDETQANAVIFENTAAATEALHAQAAALAAIVSAFEGIPVLSDEVAAEGRRGVYSGMATKEDEARFARDAAEISERADWPGSAKNVFAV</sequence>
<feature type="transmembrane region" description="Helical" evidence="6">
    <location>
        <begin position="12"/>
        <end position="30"/>
    </location>
</feature>
<accession>A0A0M7B8W9</accession>
<dbReference type="InterPro" id="IPR032255">
    <property type="entry name" value="HBM"/>
</dbReference>
<dbReference type="InterPro" id="IPR004090">
    <property type="entry name" value="Chemotax_Me-accpt_rcpt"/>
</dbReference>
<dbReference type="OrthoDB" id="8482111at2"/>